<evidence type="ECO:0000313" key="3">
    <source>
        <dbReference type="Proteomes" id="UP001595833"/>
    </source>
</evidence>
<protein>
    <submittedName>
        <fullName evidence="2">Uncharacterized protein</fullName>
    </submittedName>
</protein>
<feature type="region of interest" description="Disordered" evidence="1">
    <location>
        <begin position="1"/>
        <end position="28"/>
    </location>
</feature>
<sequence>TDTPTPLPRRLRLDNHIGTPPTTTGSRRSKFRQILRNFSLVMERPQGQSDTTVKIDKRGSSRASNCGFVIFEPIPCRRSTRSSAGEEEDRVEGKSRTSGASTLARQICFG</sequence>
<reference evidence="3" key="1">
    <citation type="journal article" date="2019" name="Int. J. Syst. Evol. Microbiol.">
        <title>The Global Catalogue of Microorganisms (GCM) 10K type strain sequencing project: providing services to taxonomists for standard genome sequencing and annotation.</title>
        <authorList>
            <consortium name="The Broad Institute Genomics Platform"/>
            <consortium name="The Broad Institute Genome Sequencing Center for Infectious Disease"/>
            <person name="Wu L."/>
            <person name="Ma J."/>
        </authorList>
    </citation>
    <scope>NUCLEOTIDE SEQUENCE [LARGE SCALE GENOMIC DNA]</scope>
    <source>
        <strain evidence="3">KCTC 12848</strain>
    </source>
</reference>
<keyword evidence="3" id="KW-1185">Reference proteome</keyword>
<gene>
    <name evidence="2" type="ORF">ACFPFM_32780</name>
</gene>
<name>A0ABV9YA59_9PSEU</name>
<evidence type="ECO:0000313" key="2">
    <source>
        <dbReference type="EMBL" id="MFC5058512.1"/>
    </source>
</evidence>
<comment type="caution">
    <text evidence="2">The sequence shown here is derived from an EMBL/GenBank/DDBJ whole genome shotgun (WGS) entry which is preliminary data.</text>
</comment>
<feature type="region of interest" description="Disordered" evidence="1">
    <location>
        <begin position="77"/>
        <end position="110"/>
    </location>
</feature>
<dbReference type="Proteomes" id="UP001595833">
    <property type="component" value="Unassembled WGS sequence"/>
</dbReference>
<evidence type="ECO:0000256" key="1">
    <source>
        <dbReference type="SAM" id="MobiDB-lite"/>
    </source>
</evidence>
<feature type="non-terminal residue" evidence="2">
    <location>
        <position position="1"/>
    </location>
</feature>
<accession>A0ABV9YA59</accession>
<organism evidence="2 3">
    <name type="scientific">Saccharothrix xinjiangensis</name>
    <dbReference type="NCBI Taxonomy" id="204798"/>
    <lineage>
        <taxon>Bacteria</taxon>
        <taxon>Bacillati</taxon>
        <taxon>Actinomycetota</taxon>
        <taxon>Actinomycetes</taxon>
        <taxon>Pseudonocardiales</taxon>
        <taxon>Pseudonocardiaceae</taxon>
        <taxon>Saccharothrix</taxon>
    </lineage>
</organism>
<proteinExistence type="predicted"/>
<dbReference type="EMBL" id="JBHSJB010000033">
    <property type="protein sequence ID" value="MFC5058512.1"/>
    <property type="molecule type" value="Genomic_DNA"/>
</dbReference>
<dbReference type="RefSeq" id="WP_380648194.1">
    <property type="nucleotide sequence ID" value="NZ_JBHSJB010000033.1"/>
</dbReference>